<dbReference type="EMBL" id="LIUF01000008">
    <property type="protein sequence ID" value="KOX91579.1"/>
    <property type="molecule type" value="Genomic_DNA"/>
</dbReference>
<dbReference type="SUPFAM" id="SSF69572">
    <property type="entry name" value="Activating enzymes of the ubiquitin-like proteins"/>
    <property type="match status" value="1"/>
</dbReference>
<keyword evidence="3" id="KW-1185">Reference proteome</keyword>
<dbReference type="RefSeq" id="WP_053969384.1">
    <property type="nucleotide sequence ID" value="NZ_LIUF01000008.1"/>
</dbReference>
<accession>A0A0M9AGK9</accession>
<proteinExistence type="predicted"/>
<dbReference type="PATRIC" id="fig|1705562.3.peg.2044"/>
<comment type="caution">
    <text evidence="2">The sequence shown here is derived from an EMBL/GenBank/DDBJ whole genome shotgun (WGS) entry which is preliminary data.</text>
</comment>
<evidence type="ECO:0000313" key="3">
    <source>
        <dbReference type="Proteomes" id="UP000037729"/>
    </source>
</evidence>
<organism evidence="2 3">
    <name type="scientific">Haloarcula rubripromontorii</name>
    <dbReference type="NCBI Taxonomy" id="1705562"/>
    <lineage>
        <taxon>Archaea</taxon>
        <taxon>Methanobacteriati</taxon>
        <taxon>Methanobacteriota</taxon>
        <taxon>Stenosarchaea group</taxon>
        <taxon>Halobacteria</taxon>
        <taxon>Halobacteriales</taxon>
        <taxon>Haloarculaceae</taxon>
        <taxon>Haloarcula</taxon>
    </lineage>
</organism>
<dbReference type="Proteomes" id="UP000037729">
    <property type="component" value="Unassembled WGS sequence"/>
</dbReference>
<dbReference type="STRING" id="1705562.AMS69_17795"/>
<dbReference type="Pfam" id="PF00899">
    <property type="entry name" value="ThiF"/>
    <property type="match status" value="1"/>
</dbReference>
<evidence type="ECO:0000313" key="2">
    <source>
        <dbReference type="EMBL" id="KOX91579.1"/>
    </source>
</evidence>
<dbReference type="AlphaFoldDB" id="A0A0M9AGK9"/>
<dbReference type="GO" id="GO:0008641">
    <property type="term" value="F:ubiquitin-like modifier activating enzyme activity"/>
    <property type="evidence" value="ECO:0007669"/>
    <property type="project" value="InterPro"/>
</dbReference>
<dbReference type="OrthoDB" id="350454at2157"/>
<name>A0A0M9AGK9_9EURY</name>
<gene>
    <name evidence="2" type="ORF">AMS69_17795</name>
</gene>
<reference evidence="2 3" key="1">
    <citation type="submission" date="2015-08" db="EMBL/GenBank/DDBJ databases">
        <title>Genomes of Isolates from Cabo Rojo, PR.</title>
        <authorList>
            <person name="Sanchez-Nieves R.L."/>
            <person name="Montalvo-Rodriguez R."/>
        </authorList>
    </citation>
    <scope>NUCLEOTIDE SEQUENCE [LARGE SCALE GENOMIC DNA]</scope>
    <source>
        <strain evidence="2 3">SL3</strain>
    </source>
</reference>
<evidence type="ECO:0000259" key="1">
    <source>
        <dbReference type="Pfam" id="PF00899"/>
    </source>
</evidence>
<dbReference type="InterPro" id="IPR035985">
    <property type="entry name" value="Ubiquitin-activating_enz"/>
</dbReference>
<sequence>MTKLPPPGEFYAARDDRTNRLSDGTDYRDAAILVAGEREVLSTYAGRVAARTTLNLLSRFARNVDVAFPSVAADDELGPAAPTLAEQSLREMWAADPHGRFGWTRSPDPVSYDCIVAVGNPDLETRATPTIRLDGGGWLARVVRDESVEIVSASTENPIGPVVAGCLGSAEVFKTVVGAPETALTDAITYDAFNHKAHEDVISPAHPELPTSINLGTVRMVGVGSVGSAAAYFLRRLPIEGTLQLIDYDPVELVNLNRSPLFTASHALEGTAKVEAAREFLTGHMDVQTFEDGYDAFTATDPEQADVVLPLANERNVRRSIQYDRPPLMIHASTGQSDVFVRRNIPLEEPCLLCHFPPDTAETDAACAAGGAPAGDESEDEGPDAAFPFASFLAGCFIAAELAKLPFDEHPFVEPIALVRTLTDLSGVGAVMQYASSGSDDCSFCPEEYPEAHRATIEGTRFAHLTGVDL</sequence>
<protein>
    <recommendedName>
        <fullName evidence="1">THIF-type NAD/FAD binding fold domain-containing protein</fullName>
    </recommendedName>
</protein>
<feature type="domain" description="THIF-type NAD/FAD binding fold" evidence="1">
    <location>
        <begin position="217"/>
        <end position="405"/>
    </location>
</feature>
<dbReference type="InterPro" id="IPR000594">
    <property type="entry name" value="ThiF_NAD_FAD-bd"/>
</dbReference>
<dbReference type="Gene3D" id="3.40.50.720">
    <property type="entry name" value="NAD(P)-binding Rossmann-like Domain"/>
    <property type="match status" value="1"/>
</dbReference>